<comment type="caution">
    <text evidence="7">The sequence shown here is derived from an EMBL/GenBank/DDBJ whole genome shotgun (WGS) entry which is preliminary data.</text>
</comment>
<dbReference type="InterPro" id="IPR051461">
    <property type="entry name" value="UPF0750_membrane"/>
</dbReference>
<evidence type="ECO:0000256" key="2">
    <source>
        <dbReference type="ARBA" id="ARBA00022475"/>
    </source>
</evidence>
<name>A0A3E3HVN6_9FIRM</name>
<dbReference type="GeneID" id="97990388"/>
<sequence length="232" mass="25175">MNWNDFKRQGKEIFPPKTILSILAGTAILAFGMVNIHKRVHITEGGVLGMILLLNYWFAIPTSLLSPILDALCYLVGFRYLGKEFLIRSIAATFCLAVFLKVWESLPFLLPDLTDKPLLAAIAGACFVGIGVGLVVRQEASSGGDDALALVISKLTHCKISRAYLATDLTVLILSLTYIPVGRIAYSLITVTISSLLIDFVQTFSLADWKKRLAALRGAKTAIGEAEDSANS</sequence>
<feature type="transmembrane region" description="Helical" evidence="6">
    <location>
        <begin position="85"/>
        <end position="103"/>
    </location>
</feature>
<reference evidence="7" key="1">
    <citation type="submission" date="2018-08" db="EMBL/GenBank/DDBJ databases">
        <title>A genome reference for cultivated species of the human gut microbiota.</title>
        <authorList>
            <person name="Zou Y."/>
            <person name="Xue W."/>
            <person name="Luo G."/>
        </authorList>
    </citation>
    <scope>NUCLEOTIDE SEQUENCE [LARGE SCALE GENOMIC DNA]</scope>
    <source>
        <strain evidence="7">TF05-5AC</strain>
    </source>
</reference>
<evidence type="ECO:0008006" key="9">
    <source>
        <dbReference type="Google" id="ProtNLM"/>
    </source>
</evidence>
<dbReference type="Pfam" id="PF02588">
    <property type="entry name" value="YitT_membrane"/>
    <property type="match status" value="1"/>
</dbReference>
<evidence type="ECO:0000256" key="1">
    <source>
        <dbReference type="ARBA" id="ARBA00004651"/>
    </source>
</evidence>
<dbReference type="PANTHER" id="PTHR33545:SF10">
    <property type="entry name" value="UPF0750 MEMBRANE PROTEIN YPJC"/>
    <property type="match status" value="1"/>
</dbReference>
<keyword evidence="8" id="KW-1185">Reference proteome</keyword>
<evidence type="ECO:0000256" key="6">
    <source>
        <dbReference type="SAM" id="Phobius"/>
    </source>
</evidence>
<keyword evidence="4 6" id="KW-1133">Transmembrane helix</keyword>
<protein>
    <recommendedName>
        <fullName evidence="9">YitT family protein</fullName>
    </recommendedName>
</protein>
<dbReference type="RefSeq" id="WP_051358372.1">
    <property type="nucleotide sequence ID" value="NZ_CANNOQ010000021.1"/>
</dbReference>
<keyword evidence="5 6" id="KW-0472">Membrane</keyword>
<evidence type="ECO:0000256" key="4">
    <source>
        <dbReference type="ARBA" id="ARBA00022989"/>
    </source>
</evidence>
<dbReference type="InterPro" id="IPR003740">
    <property type="entry name" value="YitT"/>
</dbReference>
<dbReference type="PANTHER" id="PTHR33545">
    <property type="entry name" value="UPF0750 MEMBRANE PROTEIN YITT-RELATED"/>
    <property type="match status" value="1"/>
</dbReference>
<dbReference type="GO" id="GO:0005886">
    <property type="term" value="C:plasma membrane"/>
    <property type="evidence" value="ECO:0007669"/>
    <property type="project" value="UniProtKB-SubCell"/>
</dbReference>
<dbReference type="Proteomes" id="UP000260812">
    <property type="component" value="Unassembled WGS sequence"/>
</dbReference>
<evidence type="ECO:0000313" key="8">
    <source>
        <dbReference type="Proteomes" id="UP000260812"/>
    </source>
</evidence>
<feature type="transmembrane region" description="Helical" evidence="6">
    <location>
        <begin position="18"/>
        <end position="36"/>
    </location>
</feature>
<evidence type="ECO:0000313" key="7">
    <source>
        <dbReference type="EMBL" id="RGE55886.1"/>
    </source>
</evidence>
<keyword evidence="2" id="KW-1003">Cell membrane</keyword>
<comment type="subcellular location">
    <subcellularLocation>
        <location evidence="1">Cell membrane</location>
        <topology evidence="1">Multi-pass membrane protein</topology>
    </subcellularLocation>
</comment>
<organism evidence="7 8">
    <name type="scientific">Eisenbergiella massiliensis</name>
    <dbReference type="NCBI Taxonomy" id="1720294"/>
    <lineage>
        <taxon>Bacteria</taxon>
        <taxon>Bacillati</taxon>
        <taxon>Bacillota</taxon>
        <taxon>Clostridia</taxon>
        <taxon>Lachnospirales</taxon>
        <taxon>Lachnospiraceae</taxon>
        <taxon>Eisenbergiella</taxon>
    </lineage>
</organism>
<proteinExistence type="predicted"/>
<keyword evidence="3 6" id="KW-0812">Transmembrane</keyword>
<evidence type="ECO:0000256" key="3">
    <source>
        <dbReference type="ARBA" id="ARBA00022692"/>
    </source>
</evidence>
<feature type="transmembrane region" description="Helical" evidence="6">
    <location>
        <begin position="118"/>
        <end position="136"/>
    </location>
</feature>
<dbReference type="AlphaFoldDB" id="A0A3E3HVN6"/>
<dbReference type="EMBL" id="QVLV01000034">
    <property type="protein sequence ID" value="RGE55886.1"/>
    <property type="molecule type" value="Genomic_DNA"/>
</dbReference>
<accession>A0A3E3HVN6</accession>
<evidence type="ECO:0000256" key="5">
    <source>
        <dbReference type="ARBA" id="ARBA00023136"/>
    </source>
</evidence>
<gene>
    <name evidence="7" type="ORF">DXC51_26935</name>
</gene>
<feature type="transmembrane region" description="Helical" evidence="6">
    <location>
        <begin position="56"/>
        <end position="78"/>
    </location>
</feature>